<keyword evidence="2" id="KW-1185">Reference proteome</keyword>
<dbReference type="AlphaFoldDB" id="A0A2I0L4U3"/>
<organism evidence="1 2">
    <name type="scientific">Punica granatum</name>
    <name type="common">Pomegranate</name>
    <dbReference type="NCBI Taxonomy" id="22663"/>
    <lineage>
        <taxon>Eukaryota</taxon>
        <taxon>Viridiplantae</taxon>
        <taxon>Streptophyta</taxon>
        <taxon>Embryophyta</taxon>
        <taxon>Tracheophyta</taxon>
        <taxon>Spermatophyta</taxon>
        <taxon>Magnoliopsida</taxon>
        <taxon>eudicotyledons</taxon>
        <taxon>Gunneridae</taxon>
        <taxon>Pentapetalae</taxon>
        <taxon>rosids</taxon>
        <taxon>malvids</taxon>
        <taxon>Myrtales</taxon>
        <taxon>Lythraceae</taxon>
        <taxon>Punica</taxon>
    </lineage>
</organism>
<dbReference type="EMBL" id="PGOL01000152">
    <property type="protein sequence ID" value="PKI75725.1"/>
    <property type="molecule type" value="Genomic_DNA"/>
</dbReference>
<sequence>MASSPSLELHHTIFSKKTRVENTDAPPMIPTVFPGLSRVLDRGLLLRPEDFLDSRIFRDSSVVEVEIEDSRRSSGGLDLAKHRLILLLVLPARSGEQVAPVALRYMVKVKLPSNISASRVLKTDQAIAQLKHSSK</sequence>
<protein>
    <submittedName>
        <fullName evidence="1">Uncharacterized protein</fullName>
    </submittedName>
</protein>
<dbReference type="Proteomes" id="UP000233551">
    <property type="component" value="Unassembled WGS sequence"/>
</dbReference>
<reference evidence="1 2" key="1">
    <citation type="submission" date="2017-11" db="EMBL/GenBank/DDBJ databases">
        <title>De-novo sequencing of pomegranate (Punica granatum L.) genome.</title>
        <authorList>
            <person name="Akparov Z."/>
            <person name="Amiraslanov A."/>
            <person name="Hajiyeva S."/>
            <person name="Abbasov M."/>
            <person name="Kaur K."/>
            <person name="Hamwieh A."/>
            <person name="Solovyev V."/>
            <person name="Salamov A."/>
            <person name="Braich B."/>
            <person name="Kosarev P."/>
            <person name="Mahmoud A."/>
            <person name="Hajiyev E."/>
            <person name="Babayeva S."/>
            <person name="Izzatullayeva V."/>
            <person name="Mammadov A."/>
            <person name="Mammadov A."/>
            <person name="Sharifova S."/>
            <person name="Ojaghi J."/>
            <person name="Eynullazada K."/>
            <person name="Bayramov B."/>
            <person name="Abdulazimova A."/>
            <person name="Shahmuradov I."/>
        </authorList>
    </citation>
    <scope>NUCLEOTIDE SEQUENCE [LARGE SCALE GENOMIC DNA]</scope>
    <source>
        <strain evidence="2">cv. AG2017</strain>
        <tissue evidence="1">Leaf</tissue>
    </source>
</reference>
<evidence type="ECO:0000313" key="1">
    <source>
        <dbReference type="EMBL" id="PKI75725.1"/>
    </source>
</evidence>
<evidence type="ECO:0000313" key="2">
    <source>
        <dbReference type="Proteomes" id="UP000233551"/>
    </source>
</evidence>
<name>A0A2I0L4U3_PUNGR</name>
<comment type="caution">
    <text evidence="1">The sequence shown here is derived from an EMBL/GenBank/DDBJ whole genome shotgun (WGS) entry which is preliminary data.</text>
</comment>
<proteinExistence type="predicted"/>
<accession>A0A2I0L4U3</accession>
<gene>
    <name evidence="1" type="ORF">CRG98_003868</name>
</gene>